<dbReference type="Pfam" id="PF06580">
    <property type="entry name" value="His_kinase"/>
    <property type="match status" value="1"/>
</dbReference>
<dbReference type="OrthoDB" id="927174at2"/>
<dbReference type="Proteomes" id="UP000192796">
    <property type="component" value="Unassembled WGS sequence"/>
</dbReference>
<keyword evidence="1" id="KW-0812">Transmembrane</keyword>
<keyword evidence="4" id="KW-1185">Reference proteome</keyword>
<dbReference type="InterPro" id="IPR050640">
    <property type="entry name" value="Bact_2-comp_sensor_kinase"/>
</dbReference>
<feature type="transmembrane region" description="Helical" evidence="1">
    <location>
        <begin position="75"/>
        <end position="96"/>
    </location>
</feature>
<evidence type="ECO:0000259" key="2">
    <source>
        <dbReference type="Pfam" id="PF06580"/>
    </source>
</evidence>
<dbReference type="AlphaFoldDB" id="A0A1V9FQC8"/>
<feature type="transmembrane region" description="Helical" evidence="1">
    <location>
        <begin position="116"/>
        <end position="143"/>
    </location>
</feature>
<feature type="transmembrane region" description="Helical" evidence="1">
    <location>
        <begin position="36"/>
        <end position="54"/>
    </location>
</feature>
<sequence>MVKVKDKWFRVIAITCIWLMAVYSNKLYAQPLTWELVGRILLIPVSIVLTWEGNRFIILHFRGKFSGRYELIKRISFVFFAGMLYTWLMLTGTAYARNLILHGPVKAFAEISNGQLFNTLFSFQLFLQFALFFGIYEALYYYARLKHSEEERKRLEKEKLWAELETLNQQVPPHFLFNTLNSLSSLITEDPAEADRFLNEMTKVYRYLLDNNRHELVTLQTEIKFIHSFYQLLKLRYNKGVELTCEIPSQYDQYQLPPLTLQLLVENAVKHNITSRDRPLHIEISVNENGWLIIKNNLQRKVDRPVSHKIGLKNIAVKYQLMQQEEIIIAEEHGYFIVSLPLIHPSANRENLAFPAVS</sequence>
<dbReference type="GO" id="GO:0000155">
    <property type="term" value="F:phosphorelay sensor kinase activity"/>
    <property type="evidence" value="ECO:0007669"/>
    <property type="project" value="InterPro"/>
</dbReference>
<keyword evidence="1" id="KW-0472">Membrane</keyword>
<evidence type="ECO:0000256" key="1">
    <source>
        <dbReference type="SAM" id="Phobius"/>
    </source>
</evidence>
<dbReference type="EMBL" id="LVYD01000063">
    <property type="protein sequence ID" value="OQP60456.1"/>
    <property type="molecule type" value="Genomic_DNA"/>
</dbReference>
<proteinExistence type="predicted"/>
<comment type="caution">
    <text evidence="3">The sequence shown here is derived from an EMBL/GenBank/DDBJ whole genome shotgun (WGS) entry which is preliminary data.</text>
</comment>
<dbReference type="GO" id="GO:0016020">
    <property type="term" value="C:membrane"/>
    <property type="evidence" value="ECO:0007669"/>
    <property type="project" value="InterPro"/>
</dbReference>
<organism evidence="3 4">
    <name type="scientific">Niastella vici</name>
    <dbReference type="NCBI Taxonomy" id="1703345"/>
    <lineage>
        <taxon>Bacteria</taxon>
        <taxon>Pseudomonadati</taxon>
        <taxon>Bacteroidota</taxon>
        <taxon>Chitinophagia</taxon>
        <taxon>Chitinophagales</taxon>
        <taxon>Chitinophagaceae</taxon>
        <taxon>Niastella</taxon>
    </lineage>
</organism>
<feature type="transmembrane region" description="Helical" evidence="1">
    <location>
        <begin position="7"/>
        <end position="24"/>
    </location>
</feature>
<evidence type="ECO:0000313" key="4">
    <source>
        <dbReference type="Proteomes" id="UP000192796"/>
    </source>
</evidence>
<name>A0A1V9FQC8_9BACT</name>
<evidence type="ECO:0000313" key="3">
    <source>
        <dbReference type="EMBL" id="OQP60456.1"/>
    </source>
</evidence>
<reference evidence="3 4" key="1">
    <citation type="submission" date="2016-03" db="EMBL/GenBank/DDBJ databases">
        <title>Niastella vici sp. nov., isolated from farmland soil.</title>
        <authorList>
            <person name="Chen L."/>
            <person name="Wang D."/>
            <person name="Yang S."/>
            <person name="Wang G."/>
        </authorList>
    </citation>
    <scope>NUCLEOTIDE SEQUENCE [LARGE SCALE GENOMIC DNA]</scope>
    <source>
        <strain evidence="3 4">DJ57</strain>
    </source>
</reference>
<dbReference type="STRING" id="1703345.A3860_33590"/>
<feature type="domain" description="Signal transduction histidine kinase internal region" evidence="2">
    <location>
        <begin position="162"/>
        <end position="239"/>
    </location>
</feature>
<accession>A0A1V9FQC8</accession>
<dbReference type="PANTHER" id="PTHR34220:SF7">
    <property type="entry name" value="SENSOR HISTIDINE KINASE YPDA"/>
    <property type="match status" value="1"/>
</dbReference>
<gene>
    <name evidence="3" type="ORF">A3860_33590</name>
</gene>
<dbReference type="RefSeq" id="WP_143774306.1">
    <property type="nucleotide sequence ID" value="NZ_LVYD01000063.1"/>
</dbReference>
<dbReference type="InterPro" id="IPR010559">
    <property type="entry name" value="Sig_transdc_His_kin_internal"/>
</dbReference>
<protein>
    <recommendedName>
        <fullName evidence="2">Signal transduction histidine kinase internal region domain-containing protein</fullName>
    </recommendedName>
</protein>
<dbReference type="PANTHER" id="PTHR34220">
    <property type="entry name" value="SENSOR HISTIDINE KINASE YPDA"/>
    <property type="match status" value="1"/>
</dbReference>
<keyword evidence="1" id="KW-1133">Transmembrane helix</keyword>